<keyword evidence="1" id="KW-0472">Membrane</keyword>
<accession>A0A383B1A7</accession>
<feature type="non-terminal residue" evidence="2">
    <location>
        <position position="60"/>
    </location>
</feature>
<protein>
    <submittedName>
        <fullName evidence="2">Uncharacterized protein</fullName>
    </submittedName>
</protein>
<name>A0A383B1A7_9ZZZZ</name>
<proteinExistence type="predicted"/>
<feature type="transmembrane region" description="Helical" evidence="1">
    <location>
        <begin position="35"/>
        <end position="58"/>
    </location>
</feature>
<dbReference type="EMBL" id="UINC01196651">
    <property type="protein sequence ID" value="SVE13752.1"/>
    <property type="molecule type" value="Genomic_DNA"/>
</dbReference>
<gene>
    <name evidence="2" type="ORF">METZ01_LOCUS466606</name>
</gene>
<keyword evidence="1" id="KW-1133">Transmembrane helix</keyword>
<evidence type="ECO:0000256" key="1">
    <source>
        <dbReference type="SAM" id="Phobius"/>
    </source>
</evidence>
<dbReference type="AlphaFoldDB" id="A0A383B1A7"/>
<reference evidence="2" key="1">
    <citation type="submission" date="2018-05" db="EMBL/GenBank/DDBJ databases">
        <authorList>
            <person name="Lanie J.A."/>
            <person name="Ng W.-L."/>
            <person name="Kazmierczak K.M."/>
            <person name="Andrzejewski T.M."/>
            <person name="Davidsen T.M."/>
            <person name="Wayne K.J."/>
            <person name="Tettelin H."/>
            <person name="Glass J.I."/>
            <person name="Rusch D."/>
            <person name="Podicherti R."/>
            <person name="Tsui H.-C.T."/>
            <person name="Winkler M.E."/>
        </authorList>
    </citation>
    <scope>NUCLEOTIDE SEQUENCE</scope>
</reference>
<sequence>MSGFVVSNQSQLLTESCQRCKRGIKDALFPQRCPLYGLILMIQIFNLNLFHFIVIMIIQV</sequence>
<keyword evidence="1" id="KW-0812">Transmembrane</keyword>
<evidence type="ECO:0000313" key="2">
    <source>
        <dbReference type="EMBL" id="SVE13752.1"/>
    </source>
</evidence>
<organism evidence="2">
    <name type="scientific">marine metagenome</name>
    <dbReference type="NCBI Taxonomy" id="408172"/>
    <lineage>
        <taxon>unclassified sequences</taxon>
        <taxon>metagenomes</taxon>
        <taxon>ecological metagenomes</taxon>
    </lineage>
</organism>